<dbReference type="AlphaFoldDB" id="A0A8C0WV95"/>
<organism evidence="2">
    <name type="scientific">Castor canadensis</name>
    <name type="common">American beaver</name>
    <dbReference type="NCBI Taxonomy" id="51338"/>
    <lineage>
        <taxon>Eukaryota</taxon>
        <taxon>Metazoa</taxon>
        <taxon>Chordata</taxon>
        <taxon>Craniata</taxon>
        <taxon>Vertebrata</taxon>
        <taxon>Euteleostomi</taxon>
        <taxon>Mammalia</taxon>
        <taxon>Eutheria</taxon>
        <taxon>Euarchontoglires</taxon>
        <taxon>Glires</taxon>
        <taxon>Rodentia</taxon>
        <taxon>Castorimorpha</taxon>
        <taxon>Castoridae</taxon>
        <taxon>Castor</taxon>
    </lineage>
</organism>
<reference evidence="2" key="1">
    <citation type="submission" date="2023-09" db="UniProtKB">
        <authorList>
            <consortium name="Ensembl"/>
        </authorList>
    </citation>
    <scope>IDENTIFICATION</scope>
</reference>
<proteinExistence type="predicted"/>
<evidence type="ECO:0000256" key="1">
    <source>
        <dbReference type="SAM" id="MobiDB-lite"/>
    </source>
</evidence>
<feature type="region of interest" description="Disordered" evidence="1">
    <location>
        <begin position="1"/>
        <end position="20"/>
    </location>
</feature>
<feature type="region of interest" description="Disordered" evidence="1">
    <location>
        <begin position="60"/>
        <end position="81"/>
    </location>
</feature>
<name>A0A8C0WV95_CASCN</name>
<evidence type="ECO:0000313" key="2">
    <source>
        <dbReference type="Ensembl" id="ENSCCNP00000016070.1"/>
    </source>
</evidence>
<sequence>VHGHQQRRGGHEDQLQGPEADVGDGEVVVIAHVLAARLEGVADKISLLISPHLLCGHHEDHDSKNEEDCEPDFPNTGGVLVDTSKNTLQRAPIHPVLCVVGTGKDKEPSIGLTRLDRTQVMDYCGMAGQDQDLLGKQNGPY</sequence>
<protein>
    <submittedName>
        <fullName evidence="2">Uncharacterized protein</fullName>
    </submittedName>
</protein>
<dbReference type="Ensembl" id="ENSCCNT00000020959.1">
    <property type="protein sequence ID" value="ENSCCNP00000016070.1"/>
    <property type="gene ID" value="ENSCCNG00000016404.1"/>
</dbReference>
<accession>A0A8C0WV95</accession>